<dbReference type="InterPro" id="IPR050226">
    <property type="entry name" value="NagZ_Beta-hexosaminidase"/>
</dbReference>
<name>A0A2S8SAH9_9RHOB</name>
<dbReference type="InterPro" id="IPR001764">
    <property type="entry name" value="Glyco_hydro_3_N"/>
</dbReference>
<dbReference type="Pfam" id="PF00933">
    <property type="entry name" value="Glyco_hydro_3"/>
    <property type="match status" value="1"/>
</dbReference>
<evidence type="ECO:0000256" key="5">
    <source>
        <dbReference type="ARBA" id="ARBA00023295"/>
    </source>
</evidence>
<evidence type="ECO:0000313" key="7">
    <source>
        <dbReference type="EMBL" id="PQV57718.1"/>
    </source>
</evidence>
<keyword evidence="8" id="KW-1185">Reference proteome</keyword>
<evidence type="ECO:0000256" key="4">
    <source>
        <dbReference type="ARBA" id="ARBA00022801"/>
    </source>
</evidence>
<evidence type="ECO:0000256" key="2">
    <source>
        <dbReference type="ARBA" id="ARBA00005336"/>
    </source>
</evidence>
<accession>A0A2S8SAH9</accession>
<dbReference type="SUPFAM" id="SSF51445">
    <property type="entry name" value="(Trans)glycosidases"/>
    <property type="match status" value="1"/>
</dbReference>
<comment type="catalytic activity">
    <reaction evidence="1">
        <text>Hydrolysis of terminal non-reducing N-acetyl-D-hexosamine residues in N-acetyl-beta-D-hexosaminides.</text>
        <dbReference type="EC" id="3.2.1.52"/>
    </reaction>
</comment>
<dbReference type="OrthoDB" id="9786661at2"/>
<evidence type="ECO:0000256" key="1">
    <source>
        <dbReference type="ARBA" id="ARBA00001231"/>
    </source>
</evidence>
<dbReference type="PANTHER" id="PTHR30480:SF13">
    <property type="entry name" value="BETA-HEXOSAMINIDASE"/>
    <property type="match status" value="1"/>
</dbReference>
<dbReference type="InterPro" id="IPR017853">
    <property type="entry name" value="GH"/>
</dbReference>
<proteinExistence type="inferred from homology"/>
<evidence type="ECO:0000259" key="6">
    <source>
        <dbReference type="Pfam" id="PF00933"/>
    </source>
</evidence>
<dbReference type="PANTHER" id="PTHR30480">
    <property type="entry name" value="BETA-HEXOSAMINIDASE-RELATED"/>
    <property type="match status" value="1"/>
</dbReference>
<organism evidence="7 8">
    <name type="scientific">Albidovulum denitrificans</name>
    <dbReference type="NCBI Taxonomy" id="404881"/>
    <lineage>
        <taxon>Bacteria</taxon>
        <taxon>Pseudomonadati</taxon>
        <taxon>Pseudomonadota</taxon>
        <taxon>Alphaproteobacteria</taxon>
        <taxon>Rhodobacterales</taxon>
        <taxon>Paracoccaceae</taxon>
        <taxon>Albidovulum</taxon>
    </lineage>
</organism>
<comment type="caution">
    <text evidence="7">The sequence shown here is derived from an EMBL/GenBank/DDBJ whole genome shotgun (WGS) entry which is preliminary data.</text>
</comment>
<dbReference type="GO" id="GO:0009254">
    <property type="term" value="P:peptidoglycan turnover"/>
    <property type="evidence" value="ECO:0007669"/>
    <property type="project" value="TreeGrafter"/>
</dbReference>
<reference evidence="7 8" key="1">
    <citation type="submission" date="2018-02" db="EMBL/GenBank/DDBJ databases">
        <title>Genomic Encyclopedia of Archaeal and Bacterial Type Strains, Phase II (KMG-II): from individual species to whole genera.</title>
        <authorList>
            <person name="Goeker M."/>
        </authorList>
    </citation>
    <scope>NUCLEOTIDE SEQUENCE [LARGE SCALE GENOMIC DNA]</scope>
    <source>
        <strain evidence="7 8">DSM 18921</strain>
    </source>
</reference>
<sequence>MALSATVLGCGGADLSADEAAFFRDAAPWGFILFARNVETPDQLRRLTGGLRDAVGRDAPILIDQEGGRVQRLRAPHWREYLPPLDQVAMTGAAMERGIYLRYRLIAEELRAAGIDVDCAPSADLATPGTHPFLRNRCFSDDPETVIRAARAAAEGLADGGVLPVVKHMPGHGRATLDSHHELPRVTAPLEELEATDFRCFAGLADLPMAMTAHIVFDALDQDAPATASPAAIAYIRDRIGFTGLLLSDDLSMQALSGTLAERAGRAIAAGCDIALHCNGKMDEMEGVVAAAGPLSGPAKIRAGATLASRRAPSAIDSRALAAELGALLETSAHV</sequence>
<dbReference type="Proteomes" id="UP000238338">
    <property type="component" value="Unassembled WGS sequence"/>
</dbReference>
<keyword evidence="5" id="KW-0326">Glycosidase</keyword>
<gene>
    <name evidence="7" type="ORF">LX70_01524</name>
</gene>
<keyword evidence="4" id="KW-0378">Hydrolase</keyword>
<dbReference type="EC" id="3.2.1.52" evidence="3"/>
<dbReference type="Gene3D" id="3.20.20.300">
    <property type="entry name" value="Glycoside hydrolase, family 3, N-terminal domain"/>
    <property type="match status" value="1"/>
</dbReference>
<dbReference type="InterPro" id="IPR036962">
    <property type="entry name" value="Glyco_hydro_3_N_sf"/>
</dbReference>
<dbReference type="EMBL" id="PVEP01000002">
    <property type="protein sequence ID" value="PQV57718.1"/>
    <property type="molecule type" value="Genomic_DNA"/>
</dbReference>
<protein>
    <recommendedName>
        <fullName evidence="3">beta-N-acetylhexosaminidase</fullName>
        <ecNumber evidence="3">3.2.1.52</ecNumber>
    </recommendedName>
</protein>
<feature type="domain" description="Glycoside hydrolase family 3 N-terminal" evidence="6">
    <location>
        <begin position="30"/>
        <end position="291"/>
    </location>
</feature>
<dbReference type="AlphaFoldDB" id="A0A2S8SAH9"/>
<dbReference type="RefSeq" id="WP_105513941.1">
    <property type="nucleotide sequence ID" value="NZ_PVEP01000002.1"/>
</dbReference>
<evidence type="ECO:0000313" key="8">
    <source>
        <dbReference type="Proteomes" id="UP000238338"/>
    </source>
</evidence>
<comment type="similarity">
    <text evidence="2">Belongs to the glycosyl hydrolase 3 family.</text>
</comment>
<dbReference type="GO" id="GO:0005975">
    <property type="term" value="P:carbohydrate metabolic process"/>
    <property type="evidence" value="ECO:0007669"/>
    <property type="project" value="InterPro"/>
</dbReference>
<evidence type="ECO:0000256" key="3">
    <source>
        <dbReference type="ARBA" id="ARBA00012663"/>
    </source>
</evidence>
<dbReference type="GO" id="GO:0004563">
    <property type="term" value="F:beta-N-acetylhexosaminidase activity"/>
    <property type="evidence" value="ECO:0007669"/>
    <property type="project" value="UniProtKB-EC"/>
</dbReference>